<reference evidence="3" key="1">
    <citation type="journal article" date="2016" name="Genome Announc.">
        <title>Draft genome sequences of fungus Aspergillus calidoustus.</title>
        <authorList>
            <person name="Horn F."/>
            <person name="Linde J."/>
            <person name="Mattern D.J."/>
            <person name="Walther G."/>
            <person name="Guthke R."/>
            <person name="Scherlach K."/>
            <person name="Martin K."/>
            <person name="Brakhage A.A."/>
            <person name="Petzke L."/>
            <person name="Valiante V."/>
        </authorList>
    </citation>
    <scope>NUCLEOTIDE SEQUENCE [LARGE SCALE GENOMIC DNA]</scope>
    <source>
        <strain evidence="3">SF006504</strain>
    </source>
</reference>
<accession>A0A0U5GXN8</accession>
<feature type="region of interest" description="Disordered" evidence="1">
    <location>
        <begin position="101"/>
        <end position="143"/>
    </location>
</feature>
<protein>
    <submittedName>
        <fullName evidence="2">Uncharacterized protein</fullName>
    </submittedName>
</protein>
<evidence type="ECO:0000313" key="2">
    <source>
        <dbReference type="EMBL" id="CEN62179.1"/>
    </source>
</evidence>
<dbReference type="AlphaFoldDB" id="A0A0U5GXN8"/>
<sequence>MDYPDLASFQSGAENLANIPNSANGRGPEIDGRVSTRGDVSGSGPRANGQCYSFVEVYDSDYQIYGQVMDRVEIKGSDYHVNGQLSSARDTNDRVYISASNALAPDDDMDMNDDRNDRDSQHSSQEDTGVYDFDPDDPVDSRYELDNSQYQAGDEEEELNRGDNPFADVERNPVLLGQARTISQEWAQLLDVPASSTEDHDTDEARYCAAGVPIDSAVRHREAFDGLLSRVVGYISTQVRNSGFHDTPGICHWVNGSMWAYFRKAQPGYLTEAFLNLIPQSTRTILGYFEDPTSLLALPHITDKPGQMGVYICYVSDPNGLGALYVGSSIVDLLLLRIQQHERLMERARQDLNAKVLYQYATGAGRTYHFRQITALPACQDNAILMRLLEAVIMLALDALAPGEGNLMFTVDASMNAATKYHAL</sequence>
<gene>
    <name evidence="2" type="ORF">ASPCAL08817</name>
</gene>
<feature type="region of interest" description="Disordered" evidence="1">
    <location>
        <begin position="17"/>
        <end position="49"/>
    </location>
</feature>
<dbReference type="STRING" id="454130.A0A0U5GXN8"/>
<keyword evidence="3" id="KW-1185">Reference proteome</keyword>
<proteinExistence type="predicted"/>
<evidence type="ECO:0000256" key="1">
    <source>
        <dbReference type="SAM" id="MobiDB-lite"/>
    </source>
</evidence>
<dbReference type="Proteomes" id="UP000054771">
    <property type="component" value="Unassembled WGS sequence"/>
</dbReference>
<name>A0A0U5GXN8_ASPCI</name>
<dbReference type="EMBL" id="CDMC01000007">
    <property type="protein sequence ID" value="CEN62179.1"/>
    <property type="molecule type" value="Genomic_DNA"/>
</dbReference>
<organism evidence="2 3">
    <name type="scientific">Aspergillus calidoustus</name>
    <dbReference type="NCBI Taxonomy" id="454130"/>
    <lineage>
        <taxon>Eukaryota</taxon>
        <taxon>Fungi</taxon>
        <taxon>Dikarya</taxon>
        <taxon>Ascomycota</taxon>
        <taxon>Pezizomycotina</taxon>
        <taxon>Eurotiomycetes</taxon>
        <taxon>Eurotiomycetidae</taxon>
        <taxon>Eurotiales</taxon>
        <taxon>Aspergillaceae</taxon>
        <taxon>Aspergillus</taxon>
        <taxon>Aspergillus subgen. Nidulantes</taxon>
    </lineage>
</organism>
<feature type="compositionally biased region" description="Basic and acidic residues" evidence="1">
    <location>
        <begin position="112"/>
        <end position="125"/>
    </location>
</feature>
<evidence type="ECO:0000313" key="3">
    <source>
        <dbReference type="Proteomes" id="UP000054771"/>
    </source>
</evidence>